<dbReference type="SUPFAM" id="SSF50129">
    <property type="entry name" value="GroES-like"/>
    <property type="match status" value="1"/>
</dbReference>
<evidence type="ECO:0000256" key="8">
    <source>
        <dbReference type="RuleBase" id="RU361277"/>
    </source>
</evidence>
<keyword evidence="2" id="KW-0963">Cytoplasm</keyword>
<evidence type="ECO:0000259" key="9">
    <source>
        <dbReference type="SMART" id="SM00829"/>
    </source>
</evidence>
<dbReference type="InterPro" id="IPR004627">
    <property type="entry name" value="L-Threonine_3-DHase"/>
</dbReference>
<comment type="caution">
    <text evidence="10">The sequence shown here is derived from an EMBL/GenBank/DDBJ whole genome shotgun (WGS) entry which is preliminary data.</text>
</comment>
<sequence>MDGKMKAVLKKGATEGAQLVEVDVPTIGARDVLIEVQATSICGTDVHIYNWDEWSKSRVKPPYVFGHEFSGIVKEVGEAVTRVEVGDYVSAETHLVCHTCPQCLTGNYHICKNTKIIGVDTNGCFAEYVALPEQNLWKNPKNMPVSIASIQEPMGNAVHTVLNGEVAGKSVAIIGCGPIGLMAVGVAKAAGASQVLAFDVNEYRLELASQMGATVPIHSGECDPVEEALILTDGHGVDVVCEMSGHPVAMDQGFKMVTNGGRVSILSLPTTRVDLDITNDIVFKGITVQGITGRKMYETWQQVSRLLQSEQVDVKPIITHHLPLEDYELGFKLMNEGKCGKVVLYPHGVPTTTSEEVER</sequence>
<dbReference type="CDD" id="cd05281">
    <property type="entry name" value="TDH"/>
    <property type="match status" value="1"/>
</dbReference>
<feature type="domain" description="Enoyl reductase (ER)" evidence="9">
    <location>
        <begin position="12"/>
        <end position="344"/>
    </location>
</feature>
<keyword evidence="11" id="KW-1185">Reference proteome</keyword>
<dbReference type="GO" id="GO:0006567">
    <property type="term" value="P:L-threonine catabolic process"/>
    <property type="evidence" value="ECO:0007669"/>
    <property type="project" value="UniProtKB-UniRule"/>
</dbReference>
<evidence type="ECO:0000256" key="2">
    <source>
        <dbReference type="ARBA" id="ARBA00022490"/>
    </source>
</evidence>
<dbReference type="RefSeq" id="WP_231572067.1">
    <property type="nucleotide sequence ID" value="NZ_AULI01000005.1"/>
</dbReference>
<dbReference type="eggNOG" id="COG1063">
    <property type="taxonomic scope" value="Bacteria"/>
</dbReference>
<dbReference type="InterPro" id="IPR011032">
    <property type="entry name" value="GroES-like_sf"/>
</dbReference>
<gene>
    <name evidence="10" type="primary">tdh</name>
    <name evidence="10" type="ORF">N781_11820</name>
</gene>
<comment type="similarity">
    <text evidence="8">Belongs to the zinc-containing alcohol dehydrogenase family.</text>
</comment>
<protein>
    <recommendedName>
        <fullName evidence="7">L-threonine 3-dehydrogenase</fullName>
        <ecNumber evidence="7">1.1.1.103</ecNumber>
    </recommendedName>
</protein>
<dbReference type="GO" id="GO:0008270">
    <property type="term" value="F:zinc ion binding"/>
    <property type="evidence" value="ECO:0007669"/>
    <property type="project" value="InterPro"/>
</dbReference>
<dbReference type="NCBIfam" id="NF003808">
    <property type="entry name" value="PRK05396.1"/>
    <property type="match status" value="1"/>
</dbReference>
<organism evidence="10 11">
    <name type="scientific">Pontibacillus halophilus JSM 076056 = DSM 19796</name>
    <dbReference type="NCBI Taxonomy" id="1385510"/>
    <lineage>
        <taxon>Bacteria</taxon>
        <taxon>Bacillati</taxon>
        <taxon>Bacillota</taxon>
        <taxon>Bacilli</taxon>
        <taxon>Bacillales</taxon>
        <taxon>Bacillaceae</taxon>
        <taxon>Pontibacillus</taxon>
    </lineage>
</organism>
<dbReference type="SMART" id="SM00829">
    <property type="entry name" value="PKS_ER"/>
    <property type="match status" value="1"/>
</dbReference>
<dbReference type="STRING" id="1385510.GCA_000425205_01404"/>
<evidence type="ECO:0000256" key="3">
    <source>
        <dbReference type="ARBA" id="ARBA00022723"/>
    </source>
</evidence>
<dbReference type="EMBL" id="AVPE01000003">
    <property type="protein sequence ID" value="KGX93098.1"/>
    <property type="molecule type" value="Genomic_DNA"/>
</dbReference>
<name>A0A0A5GPD2_9BACI</name>
<dbReference type="InterPro" id="IPR050129">
    <property type="entry name" value="Zn_alcohol_dh"/>
</dbReference>
<accession>A0A0A5GPD2</accession>
<keyword evidence="5 10" id="KW-0560">Oxidoreductase</keyword>
<reference evidence="10 11" key="1">
    <citation type="submission" date="2013-08" db="EMBL/GenBank/DDBJ databases">
        <authorList>
            <person name="Huang J."/>
            <person name="Wang G."/>
        </authorList>
    </citation>
    <scope>NUCLEOTIDE SEQUENCE [LARGE SCALE GENOMIC DNA]</scope>
    <source>
        <strain evidence="10 11">JSM 076056</strain>
    </source>
</reference>
<dbReference type="InterPro" id="IPR036291">
    <property type="entry name" value="NAD(P)-bd_dom_sf"/>
</dbReference>
<dbReference type="Gene3D" id="3.90.180.10">
    <property type="entry name" value="Medium-chain alcohol dehydrogenases, catalytic domain"/>
    <property type="match status" value="1"/>
</dbReference>
<dbReference type="AlphaFoldDB" id="A0A0A5GPD2"/>
<evidence type="ECO:0000256" key="5">
    <source>
        <dbReference type="ARBA" id="ARBA00023002"/>
    </source>
</evidence>
<keyword evidence="3 8" id="KW-0479">Metal-binding</keyword>
<evidence type="ECO:0000256" key="1">
    <source>
        <dbReference type="ARBA" id="ARBA00001947"/>
    </source>
</evidence>
<dbReference type="InterPro" id="IPR013154">
    <property type="entry name" value="ADH-like_N"/>
</dbReference>
<evidence type="ECO:0000313" key="10">
    <source>
        <dbReference type="EMBL" id="KGX93098.1"/>
    </source>
</evidence>
<keyword evidence="4 8" id="KW-0862">Zinc</keyword>
<dbReference type="SUPFAM" id="SSF51735">
    <property type="entry name" value="NAD(P)-binding Rossmann-fold domains"/>
    <property type="match status" value="1"/>
</dbReference>
<keyword evidence="6" id="KW-0520">NAD</keyword>
<dbReference type="PROSITE" id="PS00059">
    <property type="entry name" value="ADH_ZINC"/>
    <property type="match status" value="1"/>
</dbReference>
<evidence type="ECO:0000256" key="6">
    <source>
        <dbReference type="ARBA" id="ARBA00023027"/>
    </source>
</evidence>
<dbReference type="PANTHER" id="PTHR43401">
    <property type="entry name" value="L-THREONINE 3-DEHYDROGENASE"/>
    <property type="match status" value="1"/>
</dbReference>
<dbReference type="Gene3D" id="3.40.50.720">
    <property type="entry name" value="NAD(P)-binding Rossmann-like Domain"/>
    <property type="match status" value="1"/>
</dbReference>
<evidence type="ECO:0000256" key="4">
    <source>
        <dbReference type="ARBA" id="ARBA00022833"/>
    </source>
</evidence>
<comment type="cofactor">
    <cofactor evidence="1 8">
        <name>Zn(2+)</name>
        <dbReference type="ChEBI" id="CHEBI:29105"/>
    </cofactor>
</comment>
<dbReference type="NCBIfam" id="TIGR00692">
    <property type="entry name" value="tdh"/>
    <property type="match status" value="1"/>
</dbReference>
<dbReference type="InterPro" id="IPR002328">
    <property type="entry name" value="ADH_Zn_CS"/>
</dbReference>
<evidence type="ECO:0000313" key="11">
    <source>
        <dbReference type="Proteomes" id="UP000030528"/>
    </source>
</evidence>
<dbReference type="GO" id="GO:0008743">
    <property type="term" value="F:L-threonine 3-dehydrogenase activity"/>
    <property type="evidence" value="ECO:0007669"/>
    <property type="project" value="UniProtKB-UniRule"/>
</dbReference>
<dbReference type="InterPro" id="IPR013149">
    <property type="entry name" value="ADH-like_C"/>
</dbReference>
<dbReference type="Pfam" id="PF08240">
    <property type="entry name" value="ADH_N"/>
    <property type="match status" value="1"/>
</dbReference>
<dbReference type="PANTHER" id="PTHR43401:SF2">
    <property type="entry name" value="L-THREONINE 3-DEHYDROGENASE"/>
    <property type="match status" value="1"/>
</dbReference>
<dbReference type="Pfam" id="PF00107">
    <property type="entry name" value="ADH_zinc_N"/>
    <property type="match status" value="1"/>
</dbReference>
<dbReference type="Proteomes" id="UP000030528">
    <property type="component" value="Unassembled WGS sequence"/>
</dbReference>
<dbReference type="InterPro" id="IPR020843">
    <property type="entry name" value="ER"/>
</dbReference>
<evidence type="ECO:0000256" key="7">
    <source>
        <dbReference type="NCBIfam" id="TIGR00692"/>
    </source>
</evidence>
<dbReference type="EC" id="1.1.1.103" evidence="7"/>
<proteinExistence type="inferred from homology"/>